<evidence type="ECO:0000256" key="1">
    <source>
        <dbReference type="ARBA" id="ARBA00022729"/>
    </source>
</evidence>
<dbReference type="InterPro" id="IPR026371">
    <property type="entry name" value="PGF_CTERM"/>
</dbReference>
<gene>
    <name evidence="3" type="ORF">GCU68_06870</name>
</gene>
<feature type="compositionally biased region" description="Acidic residues" evidence="2">
    <location>
        <begin position="177"/>
        <end position="209"/>
    </location>
</feature>
<feature type="compositionally biased region" description="Acidic residues" evidence="2">
    <location>
        <begin position="121"/>
        <end position="132"/>
    </location>
</feature>
<dbReference type="EMBL" id="CP045488">
    <property type="protein sequence ID" value="QFU84122.1"/>
    <property type="molecule type" value="Genomic_DNA"/>
</dbReference>
<dbReference type="NCBIfam" id="TIGR04126">
    <property type="entry name" value="PGF_CTERM"/>
    <property type="match status" value="1"/>
</dbReference>
<evidence type="ECO:0000313" key="4">
    <source>
        <dbReference type="Proteomes" id="UP000326170"/>
    </source>
</evidence>
<dbReference type="GO" id="GO:0005886">
    <property type="term" value="C:plasma membrane"/>
    <property type="evidence" value="ECO:0007669"/>
    <property type="project" value="UniProtKB-SubCell"/>
</dbReference>
<dbReference type="OrthoDB" id="164058at2157"/>
<evidence type="ECO:0000256" key="2">
    <source>
        <dbReference type="SAM" id="MobiDB-lite"/>
    </source>
</evidence>
<keyword evidence="1" id="KW-0732">Signal</keyword>
<organism evidence="3 4">
    <name type="scientific">Natronorubrum aibiense</name>
    <dbReference type="NCBI Taxonomy" id="348826"/>
    <lineage>
        <taxon>Archaea</taxon>
        <taxon>Methanobacteriati</taxon>
        <taxon>Methanobacteriota</taxon>
        <taxon>Stenosarchaea group</taxon>
        <taxon>Halobacteria</taxon>
        <taxon>Halobacteriales</taxon>
        <taxon>Natrialbaceae</taxon>
        <taxon>Natronorubrum</taxon>
    </lineage>
</organism>
<dbReference type="KEGG" id="nas:GCU68_06870"/>
<name>A0A5P9P7L2_9EURY</name>
<feature type="region of interest" description="Disordered" evidence="2">
    <location>
        <begin position="115"/>
        <end position="217"/>
    </location>
</feature>
<keyword evidence="4" id="KW-1185">Reference proteome</keyword>
<protein>
    <submittedName>
        <fullName evidence="3">PGF-CTERM sorting domain-containing protein</fullName>
    </submittedName>
</protein>
<reference evidence="3 4" key="1">
    <citation type="journal article" date="2007" name="Int. J. Syst. Evol. Microbiol.">
        <title>Natronorubrum sulfidifaciens sp. nov., an extremely haloalkaliphilic archaeon isolated from Aiding salt lake in Xin-Jiang, China.</title>
        <authorList>
            <person name="Cui H.L."/>
            <person name="Tohty D."/>
            <person name="Liu H.C."/>
            <person name="Liu S.J."/>
            <person name="Oren A."/>
            <person name="Zhou P.J."/>
        </authorList>
    </citation>
    <scope>NUCLEOTIDE SEQUENCE [LARGE SCALE GENOMIC DNA]</scope>
    <source>
        <strain evidence="3 4">7-3</strain>
    </source>
</reference>
<proteinExistence type="predicted"/>
<dbReference type="Proteomes" id="UP000326170">
    <property type="component" value="Chromosome"/>
</dbReference>
<accession>A0A5P9P7L2</accession>
<feature type="compositionally biased region" description="Low complexity" evidence="2">
    <location>
        <begin position="151"/>
        <end position="176"/>
    </location>
</feature>
<evidence type="ECO:0000313" key="3">
    <source>
        <dbReference type="EMBL" id="QFU84122.1"/>
    </source>
</evidence>
<dbReference type="AlphaFoldDB" id="A0A5P9P7L2"/>
<dbReference type="GO" id="GO:0030115">
    <property type="term" value="C:S-layer"/>
    <property type="evidence" value="ECO:0007669"/>
    <property type="project" value="UniProtKB-SubCell"/>
</dbReference>
<sequence length="234" mass="23312">MIVSMVALSTVAAGAATAAAADDGSADSDLEMTVDAPDSIATTESATFDVTVTTSDGEPATTDVVFEISGEEVEEELTASTDDTGAATFTVKGIALSEGDYEWTVTAGGEIQSGTLTVTDSADDGAADDAGADDSAAAAENDTADADTAENDTTAADNDTAANNSTTDADTAADNSTADEDTAADNDTEATEDDTAAAENDSETEEDEPMPGFGVGGALSALLAGTLLFVRRRS</sequence>